<dbReference type="InterPro" id="IPR001447">
    <property type="entry name" value="Arylamine_N-AcTrfase"/>
</dbReference>
<reference evidence="2 3" key="1">
    <citation type="submission" date="2022-10" db="EMBL/GenBank/DDBJ databases">
        <title>Defluviimonas sp. nov., isolated from ocean surface water.</title>
        <authorList>
            <person name="He W."/>
            <person name="Wang L."/>
            <person name="Zhang D.-F."/>
        </authorList>
    </citation>
    <scope>NUCLEOTIDE SEQUENCE [LARGE SCALE GENOMIC DNA]</scope>
    <source>
        <strain evidence="2 3">WL0002</strain>
    </source>
</reference>
<name>A0ABT2ZFY4_9RHOB</name>
<protein>
    <submittedName>
        <fullName evidence="2">Arylamine N-acetyltransferase</fullName>
    </submittedName>
</protein>
<organism evidence="2 3">
    <name type="scientific">Albidovulum marisflavi</name>
    <dbReference type="NCBI Taxonomy" id="2984159"/>
    <lineage>
        <taxon>Bacteria</taxon>
        <taxon>Pseudomonadati</taxon>
        <taxon>Pseudomonadota</taxon>
        <taxon>Alphaproteobacteria</taxon>
        <taxon>Rhodobacterales</taxon>
        <taxon>Paracoccaceae</taxon>
        <taxon>Albidovulum</taxon>
    </lineage>
</organism>
<evidence type="ECO:0000313" key="3">
    <source>
        <dbReference type="Proteomes" id="UP001652542"/>
    </source>
</evidence>
<dbReference type="Gene3D" id="2.40.128.150">
    <property type="entry name" value="Cysteine proteinases"/>
    <property type="match status" value="1"/>
</dbReference>
<sequence length="267" mass="29221">MPLNLPRYLDRIAIKDEAPSPEGLSRLQAAQLRAIAFENTEPLLGVVPDLSLAAVQQKLVVAKRGGYCLELNALFGAALGALGYQARPVLGRVRMGAATGGPRAHLAHIVQFGDRAFLADTGFGGPAPEAPIEIGTGTPVADRLGQYRLRRDAATEEWVLERETTQGWFSLYGFDTVPVTEPDRIAANFFCARFPASPFPNHLMLNRVTETGRVSLFDRKLTKDDTVTELRDSADLADALRDQFRLPYDCALARNLWHKLAPEALVA</sequence>
<dbReference type="RefSeq" id="WP_263735726.1">
    <property type="nucleotide sequence ID" value="NZ_JAOWKY010000004.1"/>
</dbReference>
<dbReference type="Gene3D" id="3.30.2140.10">
    <property type="entry name" value="Arylamine N-acetyltransferase"/>
    <property type="match status" value="1"/>
</dbReference>
<evidence type="ECO:0000256" key="1">
    <source>
        <dbReference type="ARBA" id="ARBA00006547"/>
    </source>
</evidence>
<dbReference type="Proteomes" id="UP001652542">
    <property type="component" value="Unassembled WGS sequence"/>
</dbReference>
<dbReference type="PANTHER" id="PTHR11786:SF0">
    <property type="entry name" value="ARYLAMINE N-ACETYLTRANSFERASE 4-RELATED"/>
    <property type="match status" value="1"/>
</dbReference>
<dbReference type="PANTHER" id="PTHR11786">
    <property type="entry name" value="N-HYDROXYARYLAMINE O-ACETYLTRANSFERASE"/>
    <property type="match status" value="1"/>
</dbReference>
<evidence type="ECO:0000313" key="2">
    <source>
        <dbReference type="EMBL" id="MCV2870058.1"/>
    </source>
</evidence>
<comment type="caution">
    <text evidence="2">The sequence shown here is derived from an EMBL/GenBank/DDBJ whole genome shotgun (WGS) entry which is preliminary data.</text>
</comment>
<comment type="similarity">
    <text evidence="1">Belongs to the arylamine N-acetyltransferase family.</text>
</comment>
<dbReference type="SUPFAM" id="SSF54001">
    <property type="entry name" value="Cysteine proteinases"/>
    <property type="match status" value="1"/>
</dbReference>
<accession>A0ABT2ZFY4</accession>
<gene>
    <name evidence="2" type="ORF">OEW28_15615</name>
</gene>
<keyword evidence="3" id="KW-1185">Reference proteome</keyword>
<dbReference type="InterPro" id="IPR038765">
    <property type="entry name" value="Papain-like_cys_pep_sf"/>
</dbReference>
<proteinExistence type="inferred from homology"/>
<dbReference type="Pfam" id="PF00797">
    <property type="entry name" value="Acetyltransf_2"/>
    <property type="match status" value="1"/>
</dbReference>
<dbReference type="EMBL" id="JAOWKY010000004">
    <property type="protein sequence ID" value="MCV2870058.1"/>
    <property type="molecule type" value="Genomic_DNA"/>
</dbReference>